<dbReference type="GO" id="GO:0005524">
    <property type="term" value="F:ATP binding"/>
    <property type="evidence" value="ECO:0007669"/>
    <property type="project" value="InterPro"/>
</dbReference>
<accession>A0A4P9ZJM1</accession>
<dbReference type="GO" id="GO:0015421">
    <property type="term" value="F:ABC-type oligopeptide transporter activity"/>
    <property type="evidence" value="ECO:0007669"/>
    <property type="project" value="TreeGrafter"/>
</dbReference>
<sequence>MNMSAMLEKVHEAACKVQIHDKIISLPNGYELVIDGSGIRLSGGEIQCINIARGLVQPHKVLLLDEATLALDMITKRKVQGALKVDNQGKTCVIIAHRLSTIIHLDQILVIQDGGITEQGTFTELTALPDSIFKGIWNSKMNIYKGCNTSVALEAAE</sequence>
<dbReference type="Pfam" id="PF00005">
    <property type="entry name" value="ABC_tran"/>
    <property type="match status" value="1"/>
</dbReference>
<evidence type="ECO:0000259" key="1">
    <source>
        <dbReference type="Pfam" id="PF00005"/>
    </source>
</evidence>
<dbReference type="PANTHER" id="PTHR43394">
    <property type="entry name" value="ATP-DEPENDENT PERMEASE MDL1, MITOCHONDRIAL"/>
    <property type="match status" value="1"/>
</dbReference>
<dbReference type="InterPro" id="IPR003439">
    <property type="entry name" value="ABC_transporter-like_ATP-bd"/>
</dbReference>
<dbReference type="InterPro" id="IPR039421">
    <property type="entry name" value="Type_1_exporter"/>
</dbReference>
<dbReference type="PANTHER" id="PTHR43394:SF15">
    <property type="entry name" value="ALPHA-FACTOR-TRANSPORTING ATPASE"/>
    <property type="match status" value="1"/>
</dbReference>
<dbReference type="STRING" id="215637.A0A4P9ZJM1"/>
<organism evidence="2 3">
    <name type="scientific">Dimargaris cristalligena</name>
    <dbReference type="NCBI Taxonomy" id="215637"/>
    <lineage>
        <taxon>Eukaryota</taxon>
        <taxon>Fungi</taxon>
        <taxon>Fungi incertae sedis</taxon>
        <taxon>Zoopagomycota</taxon>
        <taxon>Kickxellomycotina</taxon>
        <taxon>Dimargaritomycetes</taxon>
        <taxon>Dimargaritales</taxon>
        <taxon>Dimargaritaceae</taxon>
        <taxon>Dimargaris</taxon>
    </lineage>
</organism>
<dbReference type="InterPro" id="IPR027417">
    <property type="entry name" value="P-loop_NTPase"/>
</dbReference>
<proteinExistence type="predicted"/>
<dbReference type="Gene3D" id="3.40.50.300">
    <property type="entry name" value="P-loop containing nucleotide triphosphate hydrolases"/>
    <property type="match status" value="1"/>
</dbReference>
<dbReference type="SUPFAM" id="SSF52540">
    <property type="entry name" value="P-loop containing nucleoside triphosphate hydrolases"/>
    <property type="match status" value="1"/>
</dbReference>
<dbReference type="AlphaFoldDB" id="A0A4P9ZJM1"/>
<dbReference type="EMBL" id="ML003912">
    <property type="protein sequence ID" value="RKP33414.1"/>
    <property type="molecule type" value="Genomic_DNA"/>
</dbReference>
<gene>
    <name evidence="2" type="ORF">BJ085DRAFT_35933</name>
</gene>
<feature type="domain" description="ABC transporter" evidence="1">
    <location>
        <begin position="31"/>
        <end position="68"/>
    </location>
</feature>
<dbReference type="GO" id="GO:0005743">
    <property type="term" value="C:mitochondrial inner membrane"/>
    <property type="evidence" value="ECO:0007669"/>
    <property type="project" value="TreeGrafter"/>
</dbReference>
<dbReference type="GO" id="GO:0016887">
    <property type="term" value="F:ATP hydrolysis activity"/>
    <property type="evidence" value="ECO:0007669"/>
    <property type="project" value="InterPro"/>
</dbReference>
<name>A0A4P9ZJM1_9FUNG</name>
<dbReference type="GO" id="GO:0090374">
    <property type="term" value="P:oligopeptide export from mitochondrion"/>
    <property type="evidence" value="ECO:0007669"/>
    <property type="project" value="TreeGrafter"/>
</dbReference>
<reference evidence="3" key="1">
    <citation type="journal article" date="2018" name="Nat. Microbiol.">
        <title>Leveraging single-cell genomics to expand the fungal tree of life.</title>
        <authorList>
            <person name="Ahrendt S.R."/>
            <person name="Quandt C.A."/>
            <person name="Ciobanu D."/>
            <person name="Clum A."/>
            <person name="Salamov A."/>
            <person name="Andreopoulos B."/>
            <person name="Cheng J.F."/>
            <person name="Woyke T."/>
            <person name="Pelin A."/>
            <person name="Henrissat B."/>
            <person name="Reynolds N.K."/>
            <person name="Benny G.L."/>
            <person name="Smith M.E."/>
            <person name="James T.Y."/>
            <person name="Grigoriev I.V."/>
        </authorList>
    </citation>
    <scope>NUCLEOTIDE SEQUENCE [LARGE SCALE GENOMIC DNA]</scope>
    <source>
        <strain evidence="3">RSA 468</strain>
    </source>
</reference>
<evidence type="ECO:0000313" key="3">
    <source>
        <dbReference type="Proteomes" id="UP000268162"/>
    </source>
</evidence>
<protein>
    <submittedName>
        <fullName evidence="2">Putative ABC transporter</fullName>
    </submittedName>
</protein>
<keyword evidence="3" id="KW-1185">Reference proteome</keyword>
<evidence type="ECO:0000313" key="2">
    <source>
        <dbReference type="EMBL" id="RKP33414.1"/>
    </source>
</evidence>
<dbReference type="Proteomes" id="UP000268162">
    <property type="component" value="Unassembled WGS sequence"/>
</dbReference>